<evidence type="ECO:0000256" key="1">
    <source>
        <dbReference type="ARBA" id="ARBA00005567"/>
    </source>
</evidence>
<reference evidence="5 6" key="1">
    <citation type="submission" date="2021-07" db="EMBL/GenBank/DDBJ databases">
        <title>The Aristolochia fimbriata genome: insights into angiosperm evolution, floral development and chemical biosynthesis.</title>
        <authorList>
            <person name="Jiao Y."/>
        </authorList>
    </citation>
    <scope>NUCLEOTIDE SEQUENCE [LARGE SCALE GENOMIC DNA]</scope>
    <source>
        <strain evidence="5">IBCAS-2021</strain>
        <tissue evidence="5">Leaf</tissue>
    </source>
</reference>
<evidence type="ECO:0000256" key="2">
    <source>
        <dbReference type="ARBA" id="ARBA00023121"/>
    </source>
</evidence>
<evidence type="ECO:0000313" key="5">
    <source>
        <dbReference type="EMBL" id="KAG9442638.1"/>
    </source>
</evidence>
<dbReference type="PANTHER" id="PTHR23310:SF105">
    <property type="entry name" value="ACYL-COA-BINDING DOMAIN-CONTAINING PROTEIN 5"/>
    <property type="match status" value="1"/>
</dbReference>
<feature type="domain" description="ACB" evidence="4">
    <location>
        <begin position="241"/>
        <end position="330"/>
    </location>
</feature>
<dbReference type="Proteomes" id="UP000825729">
    <property type="component" value="Unassembled WGS sequence"/>
</dbReference>
<name>A0AAV7E5H7_ARIFI</name>
<dbReference type="SUPFAM" id="SSF47027">
    <property type="entry name" value="Acyl-CoA binding protein"/>
    <property type="match status" value="1"/>
</dbReference>
<comment type="similarity">
    <text evidence="1">Belongs to the ACBP family.</text>
</comment>
<keyword evidence="6" id="KW-1185">Reference proteome</keyword>
<feature type="region of interest" description="Disordered" evidence="3">
    <location>
        <begin position="1"/>
        <end position="21"/>
    </location>
</feature>
<feature type="region of interest" description="Disordered" evidence="3">
    <location>
        <begin position="332"/>
        <end position="399"/>
    </location>
</feature>
<keyword evidence="2" id="KW-0446">Lipid-binding</keyword>
<gene>
    <name evidence="5" type="ORF">H6P81_018492</name>
</gene>
<feature type="compositionally biased region" description="Gly residues" evidence="3">
    <location>
        <begin position="79"/>
        <end position="93"/>
    </location>
</feature>
<accession>A0AAV7E5H7</accession>
<evidence type="ECO:0000313" key="6">
    <source>
        <dbReference type="Proteomes" id="UP000825729"/>
    </source>
</evidence>
<dbReference type="InterPro" id="IPR014352">
    <property type="entry name" value="FERM/acyl-CoA-bd_prot_sf"/>
</dbReference>
<evidence type="ECO:0000256" key="3">
    <source>
        <dbReference type="SAM" id="MobiDB-lite"/>
    </source>
</evidence>
<sequence>MRRDAFPAPRLVSYSSPPPSSRRAAAAAAAAVVEWETWVGSMEIFFELVLTAALSLVVSFFLAKLLSVAAGSSDPRGESVGGQAEGGKSGPGLEGEERRVLEDRKIRVVAPSVVEVKEVDEGEGVGRVELLERVLDDEKDKAEGGLVSVSAVKEPEEVVVEGGGVISGRELGEEMEKDRVEDLGVIRSEANLGERVEKGEIGENDGGEVIGNEGAEKGGGVEREKLLFDEDDWEGIEKSDLERRFGVVSGMVASDEGGVLEKVGSDVHMQLYALHKIATEGPCYEPQPSVLKSSARAKWNAWQQLGNMNPDSAMEQYITLVSESIPDWNESISTKQEERIVSPGKVGGEEDPDLSSSQGHHLDSAIERNPDTIPEAETIETRPSDADDGAKFSEQGHAS</sequence>
<protein>
    <recommendedName>
        <fullName evidence="4">ACB domain-containing protein</fullName>
    </recommendedName>
</protein>
<dbReference type="PANTHER" id="PTHR23310">
    <property type="entry name" value="ACYL-COA-BINDING PROTEIN, ACBP"/>
    <property type="match status" value="1"/>
</dbReference>
<dbReference type="GO" id="GO:0006631">
    <property type="term" value="P:fatty acid metabolic process"/>
    <property type="evidence" value="ECO:0007669"/>
    <property type="project" value="TreeGrafter"/>
</dbReference>
<dbReference type="Gene3D" id="1.20.80.10">
    <property type="match status" value="1"/>
</dbReference>
<proteinExistence type="inferred from homology"/>
<organism evidence="5 6">
    <name type="scientific">Aristolochia fimbriata</name>
    <name type="common">White veined hardy Dutchman's pipe vine</name>
    <dbReference type="NCBI Taxonomy" id="158543"/>
    <lineage>
        <taxon>Eukaryota</taxon>
        <taxon>Viridiplantae</taxon>
        <taxon>Streptophyta</taxon>
        <taxon>Embryophyta</taxon>
        <taxon>Tracheophyta</taxon>
        <taxon>Spermatophyta</taxon>
        <taxon>Magnoliopsida</taxon>
        <taxon>Magnoliidae</taxon>
        <taxon>Piperales</taxon>
        <taxon>Aristolochiaceae</taxon>
        <taxon>Aristolochia</taxon>
    </lineage>
</organism>
<feature type="region of interest" description="Disordered" evidence="3">
    <location>
        <begin position="71"/>
        <end position="96"/>
    </location>
</feature>
<dbReference type="PROSITE" id="PS51228">
    <property type="entry name" value="ACB_2"/>
    <property type="match status" value="1"/>
</dbReference>
<comment type="caution">
    <text evidence="5">The sequence shown here is derived from an EMBL/GenBank/DDBJ whole genome shotgun (WGS) entry which is preliminary data.</text>
</comment>
<dbReference type="InterPro" id="IPR035984">
    <property type="entry name" value="Acyl-CoA-binding_sf"/>
</dbReference>
<dbReference type="AlphaFoldDB" id="A0AAV7E5H7"/>
<feature type="compositionally biased region" description="Basic and acidic residues" evidence="3">
    <location>
        <begin position="360"/>
        <end position="370"/>
    </location>
</feature>
<evidence type="ECO:0000259" key="4">
    <source>
        <dbReference type="PROSITE" id="PS51228"/>
    </source>
</evidence>
<dbReference type="PRINTS" id="PR00689">
    <property type="entry name" value="ACOABINDINGP"/>
</dbReference>
<dbReference type="Pfam" id="PF00887">
    <property type="entry name" value="ACBP"/>
    <property type="match status" value="1"/>
</dbReference>
<dbReference type="EMBL" id="JAINDJ010000007">
    <property type="protein sequence ID" value="KAG9442638.1"/>
    <property type="molecule type" value="Genomic_DNA"/>
</dbReference>
<dbReference type="InterPro" id="IPR000582">
    <property type="entry name" value="Acyl-CoA-binding_protein"/>
</dbReference>
<dbReference type="GO" id="GO:0000062">
    <property type="term" value="F:fatty-acyl-CoA binding"/>
    <property type="evidence" value="ECO:0007669"/>
    <property type="project" value="InterPro"/>
</dbReference>
<feature type="compositionally biased region" description="Basic and acidic residues" evidence="3">
    <location>
        <begin position="379"/>
        <end position="391"/>
    </location>
</feature>